<dbReference type="AlphaFoldDB" id="A0A3P6P6W1"/>
<feature type="non-terminal residue" evidence="2">
    <location>
        <position position="99"/>
    </location>
</feature>
<evidence type="ECO:0000313" key="3">
    <source>
        <dbReference type="Proteomes" id="UP000267096"/>
    </source>
</evidence>
<sequence length="99" mass="10993">MKFRCDELKVEGLAKKLDASESDSDSEFEDVPEKEGLELDFKPPDEVPDYILSRIKEIDQEAGPSTSGISSRLKKSSEAQGYTLCRLVIIEIPDLNCGV</sequence>
<organism evidence="2 3">
    <name type="scientific">Anisakis simplex</name>
    <name type="common">Herring worm</name>
    <dbReference type="NCBI Taxonomy" id="6269"/>
    <lineage>
        <taxon>Eukaryota</taxon>
        <taxon>Metazoa</taxon>
        <taxon>Ecdysozoa</taxon>
        <taxon>Nematoda</taxon>
        <taxon>Chromadorea</taxon>
        <taxon>Rhabditida</taxon>
        <taxon>Spirurina</taxon>
        <taxon>Ascaridomorpha</taxon>
        <taxon>Ascaridoidea</taxon>
        <taxon>Anisakidae</taxon>
        <taxon>Anisakis</taxon>
        <taxon>Anisakis simplex complex</taxon>
    </lineage>
</organism>
<feature type="compositionally biased region" description="Acidic residues" evidence="1">
    <location>
        <begin position="20"/>
        <end position="30"/>
    </location>
</feature>
<evidence type="ECO:0000256" key="1">
    <source>
        <dbReference type="SAM" id="MobiDB-lite"/>
    </source>
</evidence>
<proteinExistence type="predicted"/>
<dbReference type="Proteomes" id="UP000267096">
    <property type="component" value="Unassembled WGS sequence"/>
</dbReference>
<accession>A0A3P6P6W1</accession>
<dbReference type="EMBL" id="UYRR01025568">
    <property type="protein sequence ID" value="VDK35176.1"/>
    <property type="molecule type" value="Genomic_DNA"/>
</dbReference>
<name>A0A3P6P6W1_ANISI</name>
<gene>
    <name evidence="2" type="ORF">ASIM_LOCUS8910</name>
</gene>
<reference evidence="2 3" key="1">
    <citation type="submission" date="2018-11" db="EMBL/GenBank/DDBJ databases">
        <authorList>
            <consortium name="Pathogen Informatics"/>
        </authorList>
    </citation>
    <scope>NUCLEOTIDE SEQUENCE [LARGE SCALE GENOMIC DNA]</scope>
</reference>
<protein>
    <submittedName>
        <fullName evidence="2">Uncharacterized protein</fullName>
    </submittedName>
</protein>
<keyword evidence="3" id="KW-1185">Reference proteome</keyword>
<evidence type="ECO:0000313" key="2">
    <source>
        <dbReference type="EMBL" id="VDK35176.1"/>
    </source>
</evidence>
<feature type="compositionally biased region" description="Basic and acidic residues" evidence="1">
    <location>
        <begin position="31"/>
        <end position="45"/>
    </location>
</feature>
<feature type="region of interest" description="Disordered" evidence="1">
    <location>
        <begin position="16"/>
        <end position="45"/>
    </location>
</feature>